<keyword evidence="6" id="KW-1185">Reference proteome</keyword>
<dbReference type="EMBL" id="AP022570">
    <property type="protein sequence ID" value="BBX50971.1"/>
    <property type="molecule type" value="Genomic_DNA"/>
</dbReference>
<dbReference type="AlphaFoldDB" id="A0A6N4V8N0"/>
<dbReference type="GO" id="GO:0003677">
    <property type="term" value="F:DNA binding"/>
    <property type="evidence" value="ECO:0007669"/>
    <property type="project" value="UniProtKB-KW"/>
</dbReference>
<evidence type="ECO:0000256" key="2">
    <source>
        <dbReference type="ARBA" id="ARBA00023125"/>
    </source>
</evidence>
<dbReference type="Gene3D" id="1.10.10.10">
    <property type="entry name" value="Winged helix-like DNA-binding domain superfamily/Winged helix DNA-binding domain"/>
    <property type="match status" value="1"/>
</dbReference>
<accession>A0A6N4V8N0</accession>
<dbReference type="InterPro" id="IPR036388">
    <property type="entry name" value="WH-like_DNA-bd_sf"/>
</dbReference>
<keyword evidence="1" id="KW-0805">Transcription regulation</keyword>
<dbReference type="SUPFAM" id="SSF46785">
    <property type="entry name" value="Winged helix' DNA-binding domain"/>
    <property type="match status" value="1"/>
</dbReference>
<dbReference type="Pfam" id="PF07729">
    <property type="entry name" value="FCD"/>
    <property type="match status" value="1"/>
</dbReference>
<organism evidence="5 6">
    <name type="scientific">Mycolicibacterium poriferae</name>
    <dbReference type="NCBI Taxonomy" id="39694"/>
    <lineage>
        <taxon>Bacteria</taxon>
        <taxon>Bacillati</taxon>
        <taxon>Actinomycetota</taxon>
        <taxon>Actinomycetes</taxon>
        <taxon>Mycobacteriales</taxon>
        <taxon>Mycobacteriaceae</taxon>
        <taxon>Mycolicibacterium</taxon>
    </lineage>
</organism>
<evidence type="ECO:0000256" key="1">
    <source>
        <dbReference type="ARBA" id="ARBA00023015"/>
    </source>
</evidence>
<dbReference type="SUPFAM" id="SSF48008">
    <property type="entry name" value="GntR ligand-binding domain-like"/>
    <property type="match status" value="1"/>
</dbReference>
<sequence>MPVPTPPIAARPVRTSAGQRAYEWIRDAILRGDFAEGEFIDEVALSERVNTSRTPVREALQRLQVERYIDLLPRRGAQVRVVTATEMREIYQARILLESDALRGICRRHAGAPDAAVALIAEMEQAGKAQDWNTFAQLDHRFHAAIVRHHGNAVIADLYDALRPRQVRLGTRTMMEAPGRLATIESEHQQLIAAICAADADTCVSVLLTHLREVPELVSAFGGNQSR</sequence>
<dbReference type="SMART" id="SM00345">
    <property type="entry name" value="HTH_GNTR"/>
    <property type="match status" value="1"/>
</dbReference>
<proteinExistence type="predicted"/>
<dbReference type="RefSeq" id="WP_163673448.1">
    <property type="nucleotide sequence ID" value="NZ_AP022570.1"/>
</dbReference>
<evidence type="ECO:0000313" key="5">
    <source>
        <dbReference type="EMBL" id="BBX50971.1"/>
    </source>
</evidence>
<dbReference type="Gene3D" id="1.20.120.530">
    <property type="entry name" value="GntR ligand-binding domain-like"/>
    <property type="match status" value="1"/>
</dbReference>
<evidence type="ECO:0000313" key="6">
    <source>
        <dbReference type="Proteomes" id="UP000466785"/>
    </source>
</evidence>
<reference evidence="5 6" key="1">
    <citation type="journal article" date="2019" name="Emerg. Microbes Infect.">
        <title>Comprehensive subspecies identification of 175 nontuberculous mycobacteria species based on 7547 genomic profiles.</title>
        <authorList>
            <person name="Matsumoto Y."/>
            <person name="Kinjo T."/>
            <person name="Motooka D."/>
            <person name="Nabeya D."/>
            <person name="Jung N."/>
            <person name="Uechi K."/>
            <person name="Horii T."/>
            <person name="Iida T."/>
            <person name="Fujita J."/>
            <person name="Nakamura S."/>
        </authorList>
    </citation>
    <scope>NUCLEOTIDE SEQUENCE [LARGE SCALE GENOMIC DNA]</scope>
    <source>
        <strain evidence="5 6">JCM 12603</strain>
    </source>
</reference>
<dbReference type="PROSITE" id="PS50949">
    <property type="entry name" value="HTH_GNTR"/>
    <property type="match status" value="1"/>
</dbReference>
<gene>
    <name evidence="5" type="ORF">MPOR_19970</name>
</gene>
<name>A0A6N4V8N0_9MYCO</name>
<keyword evidence="3" id="KW-0804">Transcription</keyword>
<dbReference type="PANTHER" id="PTHR43537:SF24">
    <property type="entry name" value="GLUCONATE OPERON TRANSCRIPTIONAL REPRESSOR"/>
    <property type="match status" value="1"/>
</dbReference>
<keyword evidence="2" id="KW-0238">DNA-binding</keyword>
<protein>
    <submittedName>
        <fullName evidence="5">GntR family transcriptional regulator</fullName>
    </submittedName>
</protein>
<dbReference type="Pfam" id="PF00392">
    <property type="entry name" value="GntR"/>
    <property type="match status" value="1"/>
</dbReference>
<dbReference type="Proteomes" id="UP000466785">
    <property type="component" value="Chromosome"/>
</dbReference>
<dbReference type="InterPro" id="IPR008920">
    <property type="entry name" value="TF_FadR/GntR_C"/>
</dbReference>
<dbReference type="InterPro" id="IPR000524">
    <property type="entry name" value="Tscrpt_reg_HTH_GntR"/>
</dbReference>
<dbReference type="SMART" id="SM00895">
    <property type="entry name" value="FCD"/>
    <property type="match status" value="1"/>
</dbReference>
<dbReference type="InterPro" id="IPR011711">
    <property type="entry name" value="GntR_C"/>
</dbReference>
<dbReference type="KEGG" id="mpof:MPOR_19970"/>
<dbReference type="InterPro" id="IPR036390">
    <property type="entry name" value="WH_DNA-bd_sf"/>
</dbReference>
<dbReference type="GO" id="GO:0003700">
    <property type="term" value="F:DNA-binding transcription factor activity"/>
    <property type="evidence" value="ECO:0007669"/>
    <property type="project" value="InterPro"/>
</dbReference>
<evidence type="ECO:0000256" key="3">
    <source>
        <dbReference type="ARBA" id="ARBA00023163"/>
    </source>
</evidence>
<dbReference type="PANTHER" id="PTHR43537">
    <property type="entry name" value="TRANSCRIPTIONAL REGULATOR, GNTR FAMILY"/>
    <property type="match status" value="1"/>
</dbReference>
<evidence type="ECO:0000259" key="4">
    <source>
        <dbReference type="PROSITE" id="PS50949"/>
    </source>
</evidence>
<feature type="domain" description="HTH gntR-type" evidence="4">
    <location>
        <begin position="15"/>
        <end position="82"/>
    </location>
</feature>
<dbReference type="CDD" id="cd07377">
    <property type="entry name" value="WHTH_GntR"/>
    <property type="match status" value="1"/>
</dbReference>